<evidence type="ECO:0000313" key="10">
    <source>
        <dbReference type="Proteomes" id="UP001392437"/>
    </source>
</evidence>
<evidence type="ECO:0000256" key="6">
    <source>
        <dbReference type="ARBA" id="ARBA00023128"/>
    </source>
</evidence>
<dbReference type="GO" id="GO:0051536">
    <property type="term" value="F:iron-sulfur cluster binding"/>
    <property type="evidence" value="ECO:0007669"/>
    <property type="project" value="UniProtKB-KW"/>
</dbReference>
<proteinExistence type="predicted"/>
<evidence type="ECO:0000256" key="5">
    <source>
        <dbReference type="ARBA" id="ARBA00023014"/>
    </source>
</evidence>
<dbReference type="GO" id="GO:0008168">
    <property type="term" value="F:methyltransferase activity"/>
    <property type="evidence" value="ECO:0007669"/>
    <property type="project" value="InterPro"/>
</dbReference>
<sequence length="837" mass="93002">MLAARKAQKACPRCRAQLLNLFEHGFATTSIRPQQPAAWRLSKTRQAIGAATSTRNLSFTRMLSQDANEDSNKSTSPDVPVESAEKPDDIELVVRQAKAQFGDTLPRGYLNEEELKLYTRFYGPPLRETLPEDVGMPIEKFFLNEAHGEYVYEPTKHTLLRENEDGEIESIEYHVPPPAEDEVPVGNGALSTETGAEDTSIPSDSGIDHIIAVAKNKREFDALMKLQKDFERASLQPAVEDPLQGQEEPLEQEEYPEEEEEDIEKEDEGVPDAEFDPEFDPDHRVHPYTKVNQWRGNPSTVYLPQNGLVKPIAALLARTNMTHVREAAEKAYGGVGMPDSVATPQSAKGQKAIPVEAGHHNMREIDADTFMAINLPGMYASVMSILVDLRKRMGREWIHGLFGRGDGEGPRVLDVGAAGAGLVAWERVLRTEWELLHGAEGKAAFGPPSKKTVVVGSNHLRHRISRFLHNTTFLPRLPDYLHSGVLEGEMSDTEVPQPRKCYDVIIASHQLMPTKEGYKRREFIDNLWEMLSPEGGILIILEKGHPRGFEAVADARQRLLDDFIESPTSQPQPEVRHPQETRRVREPGMIIAPCTTHKKCPMYQEPGTAFGRKDYCRFSQRFIRPPFLQRILSASHYNHEDIDFSYVAVQRGNTATSPAPAQPPTQGKDDTAAAFAGYENAEQAPNPFTLPRSIMPPIKRHGHVTLDLCTPSGTIERWTVPKSYSKQAYHDARKSRWGDLWALGAKTRVVRTARLGKGGVSTGDGGVRDRRAKAANATKDKARVINLDADSGGIYKATEGGATSMMGGKGAVYGVRRTKGGKKLRSRNIAEVLKEID</sequence>
<evidence type="ECO:0000256" key="1">
    <source>
        <dbReference type="ARBA" id="ARBA00004173"/>
    </source>
</evidence>
<evidence type="ECO:0000256" key="4">
    <source>
        <dbReference type="ARBA" id="ARBA00023004"/>
    </source>
</evidence>
<evidence type="ECO:0000256" key="2">
    <source>
        <dbReference type="ARBA" id="ARBA00022723"/>
    </source>
</evidence>
<feature type="region of interest" description="Disordered" evidence="8">
    <location>
        <begin position="65"/>
        <end position="88"/>
    </location>
</feature>
<dbReference type="InterPro" id="IPR029063">
    <property type="entry name" value="SAM-dependent_MTases_sf"/>
</dbReference>
<keyword evidence="5" id="KW-0411">Iron-sulfur</keyword>
<dbReference type="Pfam" id="PF09243">
    <property type="entry name" value="Rsm22"/>
    <property type="match status" value="1"/>
</dbReference>
<dbReference type="GO" id="GO:0006412">
    <property type="term" value="P:translation"/>
    <property type="evidence" value="ECO:0007669"/>
    <property type="project" value="InterPro"/>
</dbReference>
<dbReference type="InterPro" id="IPR015324">
    <property type="entry name" value="Ribosomal_Rsm22-like"/>
</dbReference>
<feature type="compositionally biased region" description="Acidic residues" evidence="8">
    <location>
        <begin position="248"/>
        <end position="279"/>
    </location>
</feature>
<dbReference type="AlphaFoldDB" id="A0AAW0RBL0"/>
<name>A0AAW0RBL0_9PEZI</name>
<comment type="function">
    <text evidence="7">Mitochondrial ribosome (mitoribosome) assembly factor. Binds at the interface of the head and body domains of the mitochondrial small ribosomal subunit (mt-SSU), occluding the mRNA channel and preventing compaction of the head domain towards the body. Probable inactive methyltransferase: retains the characteristic folding and ability to bind S-adenosyl-L-methionine, but it probably lost its methyltransferase activity.</text>
</comment>
<evidence type="ECO:0000256" key="8">
    <source>
        <dbReference type="SAM" id="MobiDB-lite"/>
    </source>
</evidence>
<dbReference type="GO" id="GO:0046872">
    <property type="term" value="F:metal ion binding"/>
    <property type="evidence" value="ECO:0007669"/>
    <property type="project" value="UniProtKB-KW"/>
</dbReference>
<organism evidence="9 10">
    <name type="scientific">Apiospora kogelbergensis</name>
    <dbReference type="NCBI Taxonomy" id="1337665"/>
    <lineage>
        <taxon>Eukaryota</taxon>
        <taxon>Fungi</taxon>
        <taxon>Dikarya</taxon>
        <taxon>Ascomycota</taxon>
        <taxon>Pezizomycotina</taxon>
        <taxon>Sordariomycetes</taxon>
        <taxon>Xylariomycetidae</taxon>
        <taxon>Amphisphaeriales</taxon>
        <taxon>Apiosporaceae</taxon>
        <taxon>Apiospora</taxon>
    </lineage>
</organism>
<dbReference type="Proteomes" id="UP001392437">
    <property type="component" value="Unassembled WGS sequence"/>
</dbReference>
<evidence type="ECO:0000313" key="9">
    <source>
        <dbReference type="EMBL" id="KAK8132305.1"/>
    </source>
</evidence>
<feature type="compositionally biased region" description="Basic and acidic residues" evidence="8">
    <location>
        <begin position="574"/>
        <end position="585"/>
    </location>
</feature>
<dbReference type="EMBL" id="JAQQWP010000001">
    <property type="protein sequence ID" value="KAK8132305.1"/>
    <property type="molecule type" value="Genomic_DNA"/>
</dbReference>
<feature type="region of interest" description="Disordered" evidence="8">
    <location>
        <begin position="236"/>
        <end position="284"/>
    </location>
</feature>
<keyword evidence="2" id="KW-0479">Metal-binding</keyword>
<keyword evidence="3" id="KW-0809">Transit peptide</keyword>
<dbReference type="GO" id="GO:0005763">
    <property type="term" value="C:mitochondrial small ribosomal subunit"/>
    <property type="evidence" value="ECO:0007669"/>
    <property type="project" value="TreeGrafter"/>
</dbReference>
<accession>A0AAW0RBL0</accession>
<dbReference type="PANTHER" id="PTHR13184">
    <property type="entry name" value="37S RIBOSOMAL PROTEIN S22"/>
    <property type="match status" value="1"/>
</dbReference>
<comment type="subcellular location">
    <subcellularLocation>
        <location evidence="1">Mitochondrion</location>
    </subcellularLocation>
</comment>
<comment type="caution">
    <text evidence="9">The sequence shown here is derived from an EMBL/GenBank/DDBJ whole genome shotgun (WGS) entry which is preliminary data.</text>
</comment>
<dbReference type="SUPFAM" id="SSF53335">
    <property type="entry name" value="S-adenosyl-L-methionine-dependent methyltransferases"/>
    <property type="match status" value="1"/>
</dbReference>
<feature type="region of interest" description="Disordered" evidence="8">
    <location>
        <begin position="564"/>
        <end position="585"/>
    </location>
</feature>
<dbReference type="PANTHER" id="PTHR13184:SF5">
    <property type="entry name" value="METHYLTRANSFERASE-LIKE PROTEIN 17, MITOCHONDRIAL"/>
    <property type="match status" value="1"/>
</dbReference>
<reference evidence="9 10" key="1">
    <citation type="submission" date="2023-01" db="EMBL/GenBank/DDBJ databases">
        <title>Analysis of 21 Apiospora genomes using comparative genomics revels a genus with tremendous synthesis potential of carbohydrate active enzymes and secondary metabolites.</title>
        <authorList>
            <person name="Sorensen T."/>
        </authorList>
    </citation>
    <scope>NUCLEOTIDE SEQUENCE [LARGE SCALE GENOMIC DNA]</scope>
    <source>
        <strain evidence="9 10">CBS 117206</strain>
    </source>
</reference>
<keyword evidence="4" id="KW-0408">Iron</keyword>
<gene>
    <name evidence="9" type="ORF">PG999_000478</name>
</gene>
<keyword evidence="10" id="KW-1185">Reference proteome</keyword>
<evidence type="ECO:0000256" key="7">
    <source>
        <dbReference type="ARBA" id="ARBA00045681"/>
    </source>
</evidence>
<evidence type="ECO:0000256" key="3">
    <source>
        <dbReference type="ARBA" id="ARBA00022946"/>
    </source>
</evidence>
<dbReference type="InterPro" id="IPR052571">
    <property type="entry name" value="Mt_RNA_Methyltransferase"/>
</dbReference>
<protein>
    <submittedName>
        <fullName evidence="9">Secreted beta-glucosidase adg3</fullName>
    </submittedName>
</protein>
<keyword evidence="6" id="KW-0496">Mitochondrion</keyword>
<dbReference type="GO" id="GO:0003735">
    <property type="term" value="F:structural constituent of ribosome"/>
    <property type="evidence" value="ECO:0007669"/>
    <property type="project" value="TreeGrafter"/>
</dbReference>